<dbReference type="HOGENOM" id="CLU_2181225_0_0_0"/>
<proteinExistence type="predicted"/>
<dbReference type="NCBIfam" id="NF041216">
    <property type="entry name" value="CU044_2847_fam"/>
    <property type="match status" value="1"/>
</dbReference>
<dbReference type="Pfam" id="PF19493">
    <property type="entry name" value="Trypco1"/>
    <property type="match status" value="1"/>
</dbReference>
<evidence type="ECO:0000313" key="2">
    <source>
        <dbReference type="EMBL" id="GAK56721.1"/>
    </source>
</evidence>
<feature type="domain" description="Trypsin-co-occurring" evidence="1">
    <location>
        <begin position="7"/>
        <end position="100"/>
    </location>
</feature>
<accession>A0A081BWL6</accession>
<gene>
    <name evidence="2" type="ORF">U27_03684</name>
</gene>
<dbReference type="InterPro" id="IPR045794">
    <property type="entry name" value="Trypco1"/>
</dbReference>
<dbReference type="Proteomes" id="UP000030661">
    <property type="component" value="Unassembled WGS sequence"/>
</dbReference>
<name>A0A081BWL6_VECG1</name>
<protein>
    <recommendedName>
        <fullName evidence="1">Trypsin-co-occurring domain-containing protein</fullName>
    </recommendedName>
</protein>
<evidence type="ECO:0000259" key="1">
    <source>
        <dbReference type="Pfam" id="PF19493"/>
    </source>
</evidence>
<evidence type="ECO:0000313" key="3">
    <source>
        <dbReference type="Proteomes" id="UP000030661"/>
    </source>
</evidence>
<sequence>MGTKLIKLQDGTLVEVEASPNEVEQIASIDYAKEVQESIEKIKPILLKVCRPVISVWQELNKEMMIEQAEVELGLAFEAEGNLYVTKAKAGANVNVKLTLKPKENENS</sequence>
<keyword evidence="3" id="KW-1185">Reference proteome</keyword>
<dbReference type="EMBL" id="DF820465">
    <property type="protein sequence ID" value="GAK56721.1"/>
    <property type="molecule type" value="Genomic_DNA"/>
</dbReference>
<dbReference type="eggNOG" id="ENOG50333B3">
    <property type="taxonomic scope" value="Bacteria"/>
</dbReference>
<reference evidence="2" key="1">
    <citation type="journal article" date="2015" name="PeerJ">
        <title>First genomic representation of candidate bacterial phylum KSB3 points to enhanced environmental sensing as a trigger of wastewater bulking.</title>
        <authorList>
            <person name="Sekiguchi Y."/>
            <person name="Ohashi A."/>
            <person name="Parks D.H."/>
            <person name="Yamauchi T."/>
            <person name="Tyson G.W."/>
            <person name="Hugenholtz P."/>
        </authorList>
    </citation>
    <scope>NUCLEOTIDE SEQUENCE [LARGE SCALE GENOMIC DNA]</scope>
</reference>
<dbReference type="AlphaFoldDB" id="A0A081BWL6"/>
<dbReference type="STRING" id="1499967.U27_03684"/>
<organism evidence="2">
    <name type="scientific">Vecturithrix granuli</name>
    <dbReference type="NCBI Taxonomy" id="1499967"/>
    <lineage>
        <taxon>Bacteria</taxon>
        <taxon>Candidatus Moduliflexota</taxon>
        <taxon>Candidatus Vecturitrichia</taxon>
        <taxon>Candidatus Vecturitrichales</taxon>
        <taxon>Candidatus Vecturitrichaceae</taxon>
        <taxon>Candidatus Vecturithrix</taxon>
    </lineage>
</organism>